<organism evidence="1 2">
    <name type="scientific">Pisolithus microcarpus 441</name>
    <dbReference type="NCBI Taxonomy" id="765257"/>
    <lineage>
        <taxon>Eukaryota</taxon>
        <taxon>Fungi</taxon>
        <taxon>Dikarya</taxon>
        <taxon>Basidiomycota</taxon>
        <taxon>Agaricomycotina</taxon>
        <taxon>Agaricomycetes</taxon>
        <taxon>Agaricomycetidae</taxon>
        <taxon>Boletales</taxon>
        <taxon>Sclerodermatineae</taxon>
        <taxon>Pisolithaceae</taxon>
        <taxon>Pisolithus</taxon>
    </lineage>
</organism>
<dbReference type="AlphaFoldDB" id="A0A0C9YLA9"/>
<reference evidence="2" key="2">
    <citation type="submission" date="2015-01" db="EMBL/GenBank/DDBJ databases">
        <title>Evolutionary Origins and Diversification of the Mycorrhizal Mutualists.</title>
        <authorList>
            <consortium name="DOE Joint Genome Institute"/>
            <consortium name="Mycorrhizal Genomics Consortium"/>
            <person name="Kohler A."/>
            <person name="Kuo A."/>
            <person name="Nagy L.G."/>
            <person name="Floudas D."/>
            <person name="Copeland A."/>
            <person name="Barry K.W."/>
            <person name="Cichocki N."/>
            <person name="Veneault-Fourrey C."/>
            <person name="LaButti K."/>
            <person name="Lindquist E.A."/>
            <person name="Lipzen A."/>
            <person name="Lundell T."/>
            <person name="Morin E."/>
            <person name="Murat C."/>
            <person name="Riley R."/>
            <person name="Ohm R."/>
            <person name="Sun H."/>
            <person name="Tunlid A."/>
            <person name="Henrissat B."/>
            <person name="Grigoriev I.V."/>
            <person name="Hibbett D.S."/>
            <person name="Martin F."/>
        </authorList>
    </citation>
    <scope>NUCLEOTIDE SEQUENCE [LARGE SCALE GENOMIC DNA]</scope>
    <source>
        <strain evidence="2">441</strain>
    </source>
</reference>
<name>A0A0C9YLA9_9AGAM</name>
<gene>
    <name evidence="1" type="ORF">PISMIDRAFT_687802</name>
</gene>
<dbReference type="HOGENOM" id="CLU_2190256_0_0_1"/>
<dbReference type="EMBL" id="KN833930">
    <property type="protein sequence ID" value="KIK14614.1"/>
    <property type="molecule type" value="Genomic_DNA"/>
</dbReference>
<proteinExistence type="predicted"/>
<sequence>SEGPGADSNKNAFQSIPERLSGEFLLADSLEVSPDIHHQTYSTGTVNVYSRFVQARRACFIIDDQIPKGKARKTDHIHYDPYLSADRGWHQTGPQDVDQCSHWPLREGI</sequence>
<evidence type="ECO:0000313" key="1">
    <source>
        <dbReference type="EMBL" id="KIK14614.1"/>
    </source>
</evidence>
<feature type="non-terminal residue" evidence="1">
    <location>
        <position position="1"/>
    </location>
</feature>
<keyword evidence="2" id="KW-1185">Reference proteome</keyword>
<protein>
    <submittedName>
        <fullName evidence="1">Uncharacterized protein</fullName>
    </submittedName>
</protein>
<accession>A0A0C9YLA9</accession>
<evidence type="ECO:0000313" key="2">
    <source>
        <dbReference type="Proteomes" id="UP000054018"/>
    </source>
</evidence>
<reference evidence="1 2" key="1">
    <citation type="submission" date="2014-04" db="EMBL/GenBank/DDBJ databases">
        <authorList>
            <consortium name="DOE Joint Genome Institute"/>
            <person name="Kuo A."/>
            <person name="Kohler A."/>
            <person name="Costa M.D."/>
            <person name="Nagy L.G."/>
            <person name="Floudas D."/>
            <person name="Copeland A."/>
            <person name="Barry K.W."/>
            <person name="Cichocki N."/>
            <person name="Veneault-Fourrey C."/>
            <person name="LaButti K."/>
            <person name="Lindquist E.A."/>
            <person name="Lipzen A."/>
            <person name="Lundell T."/>
            <person name="Morin E."/>
            <person name="Murat C."/>
            <person name="Sun H."/>
            <person name="Tunlid A."/>
            <person name="Henrissat B."/>
            <person name="Grigoriev I.V."/>
            <person name="Hibbett D.S."/>
            <person name="Martin F."/>
            <person name="Nordberg H.P."/>
            <person name="Cantor M.N."/>
            <person name="Hua S.X."/>
        </authorList>
    </citation>
    <scope>NUCLEOTIDE SEQUENCE [LARGE SCALE GENOMIC DNA]</scope>
    <source>
        <strain evidence="1 2">441</strain>
    </source>
</reference>
<dbReference type="Proteomes" id="UP000054018">
    <property type="component" value="Unassembled WGS sequence"/>
</dbReference>